<keyword evidence="6" id="KW-1185">Reference proteome</keyword>
<dbReference type="Gene3D" id="3.40.430.10">
    <property type="entry name" value="Dihydrofolate Reductase, subunit A"/>
    <property type="match status" value="1"/>
</dbReference>
<sequence>MNRPHISINFAISADGKISSAEHCPSGWTSRADFERLKTLRESADALMVGRGTLESDRMTMNAPQKPLRCVVSSKGRFDPGHPLFASDGGPIHLLGTDHAPDEIPGTHGHHGSLAAFVETLAQEFNVKRLHCEGGGQLVRELATLDLIDEIHLTWAGHTLFGGVDAPGITGSPGDFLEASRHFELTEFTPLGNTGECFLSYRRKTG</sequence>
<accession>A0ABM7R990</accession>
<evidence type="ECO:0000256" key="3">
    <source>
        <dbReference type="ARBA" id="ARBA00023002"/>
    </source>
</evidence>
<evidence type="ECO:0000256" key="2">
    <source>
        <dbReference type="ARBA" id="ARBA00022857"/>
    </source>
</evidence>
<dbReference type="SUPFAM" id="SSF53597">
    <property type="entry name" value="Dihydrofolate reductase-like"/>
    <property type="match status" value="1"/>
</dbReference>
<gene>
    <name evidence="5" type="ORF">HAHE_05180</name>
</gene>
<dbReference type="InterPro" id="IPR002734">
    <property type="entry name" value="RibDG_C"/>
</dbReference>
<organism evidence="5 6">
    <name type="scientific">Haloferula helveola</name>
    <dbReference type="NCBI Taxonomy" id="490095"/>
    <lineage>
        <taxon>Bacteria</taxon>
        <taxon>Pseudomonadati</taxon>
        <taxon>Verrucomicrobiota</taxon>
        <taxon>Verrucomicrobiia</taxon>
        <taxon>Verrucomicrobiales</taxon>
        <taxon>Verrucomicrobiaceae</taxon>
        <taxon>Haloferula</taxon>
    </lineage>
</organism>
<dbReference type="InterPro" id="IPR024072">
    <property type="entry name" value="DHFR-like_dom_sf"/>
</dbReference>
<dbReference type="RefSeq" id="WP_338688355.1">
    <property type="nucleotide sequence ID" value="NZ_AP024702.1"/>
</dbReference>
<keyword evidence="2" id="KW-0521">NADP</keyword>
<dbReference type="PANTHER" id="PTHR38011:SF7">
    <property type="entry name" value="2,5-DIAMINO-6-RIBOSYLAMINO-4(3H)-PYRIMIDINONE 5'-PHOSPHATE REDUCTASE"/>
    <property type="match status" value="1"/>
</dbReference>
<feature type="domain" description="Bacterial bifunctional deaminase-reductase C-terminal" evidence="4">
    <location>
        <begin position="4"/>
        <end position="192"/>
    </location>
</feature>
<evidence type="ECO:0000313" key="6">
    <source>
        <dbReference type="Proteomes" id="UP001374893"/>
    </source>
</evidence>
<evidence type="ECO:0000259" key="4">
    <source>
        <dbReference type="Pfam" id="PF01872"/>
    </source>
</evidence>
<dbReference type="InterPro" id="IPR050765">
    <property type="entry name" value="Riboflavin_Biosynth_HTPR"/>
</dbReference>
<keyword evidence="3" id="KW-0560">Oxidoreductase</keyword>
<dbReference type="PANTHER" id="PTHR38011">
    <property type="entry name" value="DIHYDROFOLATE REDUCTASE FAMILY PROTEIN (AFU_ORTHOLOGUE AFUA_8G06820)"/>
    <property type="match status" value="1"/>
</dbReference>
<name>A0ABM7R990_9BACT</name>
<dbReference type="Proteomes" id="UP001374893">
    <property type="component" value="Chromosome"/>
</dbReference>
<evidence type="ECO:0000313" key="5">
    <source>
        <dbReference type="EMBL" id="BCX46610.1"/>
    </source>
</evidence>
<proteinExistence type="predicted"/>
<dbReference type="EMBL" id="AP024702">
    <property type="protein sequence ID" value="BCX46610.1"/>
    <property type="molecule type" value="Genomic_DNA"/>
</dbReference>
<protein>
    <submittedName>
        <fullName evidence="5">Pyrimidine reductase</fullName>
    </submittedName>
</protein>
<reference evidence="5 6" key="1">
    <citation type="submission" date="2021-06" db="EMBL/GenBank/DDBJ databases">
        <title>Complete genome of Haloferula helveola possessing various polysaccharide degrading enzymes.</title>
        <authorList>
            <person name="Takami H."/>
            <person name="Huang C."/>
            <person name="Hamasaki K."/>
        </authorList>
    </citation>
    <scope>NUCLEOTIDE SEQUENCE [LARGE SCALE GENOMIC DNA]</scope>
    <source>
        <strain evidence="5 6">CN-1</strain>
    </source>
</reference>
<evidence type="ECO:0000256" key="1">
    <source>
        <dbReference type="ARBA" id="ARBA00005104"/>
    </source>
</evidence>
<comment type="pathway">
    <text evidence="1">Cofactor biosynthesis; riboflavin biosynthesis.</text>
</comment>
<dbReference type="Pfam" id="PF01872">
    <property type="entry name" value="RibD_C"/>
    <property type="match status" value="1"/>
</dbReference>